<keyword evidence="7" id="KW-0479">Metal-binding</keyword>
<dbReference type="NCBIfam" id="TIGR01134">
    <property type="entry name" value="purF"/>
    <property type="match status" value="1"/>
</dbReference>
<sequence>MRTIEGISSIGANFRGIDSVVESGGLFGIWNHPLANKITYFGLHALQHRGQTSAGIVTKDENTFTSFRGRGLISHIFDTEDKLEKLVGNSAIGQVRSATVSDQADDSNIQPLLFHFNNQSIAITHNGNLTEALSLRQQLEDEGAVFSTNSAAEILIHLIRRSKKNNFTDAFQSSIEQLNGGFNFCLLTDDALYGAVDKHGFRPLVIGQFSNGAYILASETCVLSSVGAKYVTEVQAGQYVVINDEGYHITNYTNSQKATLEPMEFIYFSRPDSDISGINVHTARKEMGRRLAKERPTHGADLVIGVPNSSLSSASGYAEEHSLPYEIGLIKHQYIGRTFIQPNQELREQGVRYKLSVVESLIRNKSIVLVDDSIVRGTTVRHLVELLKGAGAKEVHLRIASPPIRFPNYYGINTTHTEELIAANYTIKELNELFGSDSLGYLSVKGLVDSINFDKNIPDQGVSLDAYTGQYPSDIGDYQNEFQESLTPLQKKIIKGEFSDE</sequence>
<evidence type="ECO:0000256" key="5">
    <source>
        <dbReference type="ARBA" id="ARBA00022755"/>
    </source>
</evidence>
<dbReference type="HAMAP" id="MF_01931">
    <property type="entry name" value="PurF"/>
    <property type="match status" value="1"/>
</dbReference>
<evidence type="ECO:0000313" key="11">
    <source>
        <dbReference type="Proteomes" id="UP000823401"/>
    </source>
</evidence>
<feature type="binding site" evidence="7">
    <location>
        <position position="309"/>
    </location>
    <ligand>
        <name>Mg(2+)</name>
        <dbReference type="ChEBI" id="CHEBI:18420"/>
    </ligand>
</feature>
<evidence type="ECO:0000256" key="3">
    <source>
        <dbReference type="ARBA" id="ARBA00022676"/>
    </source>
</evidence>
<dbReference type="PIRSF" id="PIRSF000485">
    <property type="entry name" value="Amd_phspho_trans"/>
    <property type="match status" value="1"/>
</dbReference>
<gene>
    <name evidence="7" type="primary">purF</name>
    <name evidence="10" type="ORF">HYQ42_01315</name>
</gene>
<dbReference type="Pfam" id="PF00156">
    <property type="entry name" value="Pribosyltran"/>
    <property type="match status" value="1"/>
</dbReference>
<dbReference type="PANTHER" id="PTHR11907">
    <property type="entry name" value="AMIDOPHOSPHORIBOSYLTRANSFERASE"/>
    <property type="match status" value="1"/>
</dbReference>
<name>A0ABS0LIH2_9LACT</name>
<dbReference type="GO" id="GO:0004044">
    <property type="term" value="F:amidophosphoribosyltransferase activity"/>
    <property type="evidence" value="ECO:0007669"/>
    <property type="project" value="UniProtKB-EC"/>
</dbReference>
<evidence type="ECO:0000313" key="10">
    <source>
        <dbReference type="EMBL" id="MBG9977410.1"/>
    </source>
</evidence>
<feature type="binding site" evidence="7">
    <location>
        <position position="371"/>
    </location>
    <ligand>
        <name>Mg(2+)</name>
        <dbReference type="ChEBI" id="CHEBI:18420"/>
    </ligand>
</feature>
<comment type="catalytic activity">
    <reaction evidence="7 8">
        <text>5-phospho-beta-D-ribosylamine + L-glutamate + diphosphate = 5-phospho-alpha-D-ribose 1-diphosphate + L-glutamine + H2O</text>
        <dbReference type="Rhea" id="RHEA:14905"/>
        <dbReference type="ChEBI" id="CHEBI:15377"/>
        <dbReference type="ChEBI" id="CHEBI:29985"/>
        <dbReference type="ChEBI" id="CHEBI:33019"/>
        <dbReference type="ChEBI" id="CHEBI:58017"/>
        <dbReference type="ChEBI" id="CHEBI:58359"/>
        <dbReference type="ChEBI" id="CHEBI:58681"/>
        <dbReference type="EC" id="2.4.2.14"/>
    </reaction>
</comment>
<evidence type="ECO:0000256" key="4">
    <source>
        <dbReference type="ARBA" id="ARBA00022679"/>
    </source>
</evidence>
<dbReference type="Proteomes" id="UP000823401">
    <property type="component" value="Unassembled WGS sequence"/>
</dbReference>
<dbReference type="InterPro" id="IPR000836">
    <property type="entry name" value="PRTase_dom"/>
</dbReference>
<organism evidence="10 11">
    <name type="scientific">Ruoffia tabacinasalis</name>
    <dbReference type="NCBI Taxonomy" id="87458"/>
    <lineage>
        <taxon>Bacteria</taxon>
        <taxon>Bacillati</taxon>
        <taxon>Bacillota</taxon>
        <taxon>Bacilli</taxon>
        <taxon>Lactobacillales</taxon>
        <taxon>Aerococcaceae</taxon>
        <taxon>Ruoffia</taxon>
    </lineage>
</organism>
<keyword evidence="7" id="KW-0460">Magnesium</keyword>
<dbReference type="InterPro" id="IPR017932">
    <property type="entry name" value="GATase_2_dom"/>
</dbReference>
<dbReference type="EC" id="2.4.2.14" evidence="7"/>
<comment type="caution">
    <text evidence="7">Lacks conserved residue(s) required for the propagation of feature annotation.</text>
</comment>
<keyword evidence="11" id="KW-1185">Reference proteome</keyword>
<feature type="binding site" evidence="7">
    <location>
        <position position="372"/>
    </location>
    <ligand>
        <name>Mg(2+)</name>
        <dbReference type="ChEBI" id="CHEBI:18420"/>
    </ligand>
</feature>
<keyword evidence="5 7" id="KW-0658">Purine biosynthesis</keyword>
<dbReference type="EMBL" id="JACCEL010000002">
    <property type="protein sequence ID" value="MBG9977410.1"/>
    <property type="molecule type" value="Genomic_DNA"/>
</dbReference>
<dbReference type="PROSITE" id="PS51278">
    <property type="entry name" value="GATASE_TYPE_2"/>
    <property type="match status" value="1"/>
</dbReference>
<proteinExistence type="inferred from homology"/>
<accession>A0ABS0LIH2</accession>
<comment type="function">
    <text evidence="7">Catalyzes the formation of phosphoribosylamine from phosphoribosylpyrophosphate (PRPP) and glutamine.</text>
</comment>
<comment type="pathway">
    <text evidence="1 7 8">Purine metabolism; IMP biosynthesis via de novo pathway; N(1)-(5-phospho-D-ribosyl)glycinamide from 5-phospho-alpha-D-ribose 1-diphosphate: step 1/2.</text>
</comment>
<keyword evidence="3 7" id="KW-0328">Glycosyltransferase</keyword>
<evidence type="ECO:0000256" key="6">
    <source>
        <dbReference type="ARBA" id="ARBA00022962"/>
    </source>
</evidence>
<protein>
    <recommendedName>
        <fullName evidence="7">Amidophosphoribosyltransferase</fullName>
        <shortName evidence="7">ATase</shortName>
        <ecNumber evidence="7">2.4.2.14</ecNumber>
    </recommendedName>
    <alternativeName>
        <fullName evidence="7">Glutamine phosphoribosylpyrophosphate amidotransferase</fullName>
        <shortName evidence="7">GPATase</shortName>
    </alternativeName>
</protein>
<comment type="cofactor">
    <cofactor evidence="7">
        <name>Mg(2+)</name>
        <dbReference type="ChEBI" id="CHEBI:18420"/>
    </cofactor>
    <text evidence="7">Binds 1 Mg(2+) ion per subunit.</text>
</comment>
<keyword evidence="4 7" id="KW-0808">Transferase</keyword>
<dbReference type="InterPro" id="IPR029057">
    <property type="entry name" value="PRTase-like"/>
</dbReference>
<dbReference type="InterPro" id="IPR005854">
    <property type="entry name" value="PurF"/>
</dbReference>
<dbReference type="Gene3D" id="3.60.20.10">
    <property type="entry name" value="Glutamine Phosphoribosylpyrophosphate, subunit 1, domain 1"/>
    <property type="match status" value="1"/>
</dbReference>
<keyword evidence="6 7" id="KW-0315">Glutamine amidotransferase</keyword>
<dbReference type="Pfam" id="PF13537">
    <property type="entry name" value="GATase_7"/>
    <property type="match status" value="1"/>
</dbReference>
<evidence type="ECO:0000256" key="2">
    <source>
        <dbReference type="ARBA" id="ARBA00010138"/>
    </source>
</evidence>
<dbReference type="Gene3D" id="3.40.50.2020">
    <property type="match status" value="1"/>
</dbReference>
<dbReference type="RefSeq" id="WP_197103456.1">
    <property type="nucleotide sequence ID" value="NZ_JACCEL010000002.1"/>
</dbReference>
<feature type="domain" description="Glutamine amidotransferase type-2" evidence="9">
    <location>
        <begin position="24"/>
        <end position="245"/>
    </location>
</feature>
<evidence type="ECO:0000256" key="7">
    <source>
        <dbReference type="HAMAP-Rule" id="MF_01931"/>
    </source>
</evidence>
<reference evidence="10 11" key="1">
    <citation type="submission" date="2020-07" db="EMBL/GenBank/DDBJ databases">
        <title>Facklamia lactis sp. nov., isolated from raw milk.</title>
        <authorList>
            <person name="Doll E.V."/>
            <person name="Huptas C."/>
            <person name="Staib L."/>
            <person name="Wenning M."/>
            <person name="Scherer S."/>
        </authorList>
    </citation>
    <scope>NUCLEOTIDE SEQUENCE [LARGE SCALE GENOMIC DNA]</scope>
    <source>
        <strain evidence="10 11">DSM 104272</strain>
    </source>
</reference>
<dbReference type="SUPFAM" id="SSF53271">
    <property type="entry name" value="PRTase-like"/>
    <property type="match status" value="1"/>
</dbReference>
<dbReference type="SUPFAM" id="SSF56235">
    <property type="entry name" value="N-terminal nucleophile aminohydrolases (Ntn hydrolases)"/>
    <property type="match status" value="1"/>
</dbReference>
<dbReference type="CDD" id="cd06223">
    <property type="entry name" value="PRTases_typeI"/>
    <property type="match status" value="1"/>
</dbReference>
<comment type="similarity">
    <text evidence="2 7 8">In the C-terminal section; belongs to the purine/pyrimidine phosphoribosyltransferase family.</text>
</comment>
<dbReference type="InterPro" id="IPR029055">
    <property type="entry name" value="Ntn_hydrolases_N"/>
</dbReference>
<evidence type="ECO:0000259" key="9">
    <source>
        <dbReference type="PROSITE" id="PS51278"/>
    </source>
</evidence>
<evidence type="ECO:0000256" key="1">
    <source>
        <dbReference type="ARBA" id="ARBA00005209"/>
    </source>
</evidence>
<evidence type="ECO:0000256" key="8">
    <source>
        <dbReference type="PIRNR" id="PIRNR000485"/>
    </source>
</evidence>
<comment type="caution">
    <text evidence="10">The sequence shown here is derived from an EMBL/GenBank/DDBJ whole genome shotgun (WGS) entry which is preliminary data.</text>
</comment>